<keyword evidence="1" id="KW-1133">Transmembrane helix</keyword>
<dbReference type="RefSeq" id="WP_378054678.1">
    <property type="nucleotide sequence ID" value="NZ_JBHSIS010000002.1"/>
</dbReference>
<dbReference type="EMBL" id="JBHSIS010000002">
    <property type="protein sequence ID" value="MFC4852723.1"/>
    <property type="molecule type" value="Genomic_DNA"/>
</dbReference>
<feature type="transmembrane region" description="Helical" evidence="1">
    <location>
        <begin position="129"/>
        <end position="147"/>
    </location>
</feature>
<sequence length="280" mass="28441">MLGHIELAVSTAMYGMGIVAQSVAARRADRPGTGLGLLARLATDRLYQLGFAGQVGGFALAFLARAELPLYLVQAGTSCAVGIATAFGVLALGWRVRPVEVAMLGVLAAGLVLLATASVPSVAHDIPAGLGWVLLGSPLLVGLAATWACRRDSVLFLALLAGSAFAVVAISGRSLADEPLHQLPLNPLTWLMLLAALLGQACMSVALARGSATSTVATMDAATMVLTSVVGIAALGDRIAPGREWSVVLGLAFVVLGVLVLGSAARVAPVVAHRPAREAV</sequence>
<evidence type="ECO:0000256" key="1">
    <source>
        <dbReference type="SAM" id="Phobius"/>
    </source>
</evidence>
<keyword evidence="3" id="KW-1185">Reference proteome</keyword>
<dbReference type="PANTHER" id="PTHR40761">
    <property type="entry name" value="CONSERVED INTEGRAL MEMBRANE ALANINE VALINE AND LEUCINE RICH PROTEIN-RELATED"/>
    <property type="match status" value="1"/>
</dbReference>
<organism evidence="2 3">
    <name type="scientific">Actinophytocola glycyrrhizae</name>
    <dbReference type="NCBI Taxonomy" id="2044873"/>
    <lineage>
        <taxon>Bacteria</taxon>
        <taxon>Bacillati</taxon>
        <taxon>Actinomycetota</taxon>
        <taxon>Actinomycetes</taxon>
        <taxon>Pseudonocardiales</taxon>
        <taxon>Pseudonocardiaceae</taxon>
    </lineage>
</organism>
<proteinExistence type="predicted"/>
<evidence type="ECO:0000313" key="3">
    <source>
        <dbReference type="Proteomes" id="UP001595859"/>
    </source>
</evidence>
<dbReference type="SUPFAM" id="SSF103481">
    <property type="entry name" value="Multidrug resistance efflux transporter EmrE"/>
    <property type="match status" value="1"/>
</dbReference>
<feature type="transmembrane region" description="Helical" evidence="1">
    <location>
        <begin position="215"/>
        <end position="235"/>
    </location>
</feature>
<feature type="transmembrane region" description="Helical" evidence="1">
    <location>
        <begin position="154"/>
        <end position="176"/>
    </location>
</feature>
<protein>
    <recommendedName>
        <fullName evidence="4">DMT family transporter</fullName>
    </recommendedName>
</protein>
<evidence type="ECO:0008006" key="4">
    <source>
        <dbReference type="Google" id="ProtNLM"/>
    </source>
</evidence>
<dbReference type="PANTHER" id="PTHR40761:SF1">
    <property type="entry name" value="CONSERVED INTEGRAL MEMBRANE ALANINE VALINE AND LEUCINE RICH PROTEIN-RELATED"/>
    <property type="match status" value="1"/>
</dbReference>
<feature type="transmembrane region" description="Helical" evidence="1">
    <location>
        <begin position="6"/>
        <end position="25"/>
    </location>
</feature>
<comment type="caution">
    <text evidence="2">The sequence shown here is derived from an EMBL/GenBank/DDBJ whole genome shotgun (WGS) entry which is preliminary data.</text>
</comment>
<keyword evidence="1" id="KW-0812">Transmembrane</keyword>
<evidence type="ECO:0000313" key="2">
    <source>
        <dbReference type="EMBL" id="MFC4852723.1"/>
    </source>
</evidence>
<feature type="transmembrane region" description="Helical" evidence="1">
    <location>
        <begin position="188"/>
        <end position="208"/>
    </location>
</feature>
<feature type="transmembrane region" description="Helical" evidence="1">
    <location>
        <begin position="70"/>
        <end position="94"/>
    </location>
</feature>
<accession>A0ABV9RVV9</accession>
<name>A0ABV9RVV9_9PSEU</name>
<gene>
    <name evidence="2" type="ORF">ACFPCV_04340</name>
</gene>
<dbReference type="Proteomes" id="UP001595859">
    <property type="component" value="Unassembled WGS sequence"/>
</dbReference>
<feature type="transmembrane region" description="Helical" evidence="1">
    <location>
        <begin position="247"/>
        <end position="268"/>
    </location>
</feature>
<feature type="transmembrane region" description="Helical" evidence="1">
    <location>
        <begin position="46"/>
        <end position="64"/>
    </location>
</feature>
<feature type="transmembrane region" description="Helical" evidence="1">
    <location>
        <begin position="101"/>
        <end position="123"/>
    </location>
</feature>
<dbReference type="InterPro" id="IPR037185">
    <property type="entry name" value="EmrE-like"/>
</dbReference>
<keyword evidence="1" id="KW-0472">Membrane</keyword>
<reference evidence="3" key="1">
    <citation type="journal article" date="2019" name="Int. J. Syst. Evol. Microbiol.">
        <title>The Global Catalogue of Microorganisms (GCM) 10K type strain sequencing project: providing services to taxonomists for standard genome sequencing and annotation.</title>
        <authorList>
            <consortium name="The Broad Institute Genomics Platform"/>
            <consortium name="The Broad Institute Genome Sequencing Center for Infectious Disease"/>
            <person name="Wu L."/>
            <person name="Ma J."/>
        </authorList>
    </citation>
    <scope>NUCLEOTIDE SEQUENCE [LARGE SCALE GENOMIC DNA]</scope>
    <source>
        <strain evidence="3">ZS-22-S1</strain>
    </source>
</reference>